<proteinExistence type="predicted"/>
<keyword evidence="2" id="KW-1185">Reference proteome</keyword>
<organism evidence="1 2">
    <name type="scientific">Pluteus cervinus</name>
    <dbReference type="NCBI Taxonomy" id="181527"/>
    <lineage>
        <taxon>Eukaryota</taxon>
        <taxon>Fungi</taxon>
        <taxon>Dikarya</taxon>
        <taxon>Basidiomycota</taxon>
        <taxon>Agaricomycotina</taxon>
        <taxon>Agaricomycetes</taxon>
        <taxon>Agaricomycetidae</taxon>
        <taxon>Agaricales</taxon>
        <taxon>Pluteineae</taxon>
        <taxon>Pluteaceae</taxon>
        <taxon>Pluteus</taxon>
    </lineage>
</organism>
<dbReference type="Proteomes" id="UP000308600">
    <property type="component" value="Unassembled WGS sequence"/>
</dbReference>
<name>A0ACD3ASI2_9AGAR</name>
<reference evidence="1 2" key="1">
    <citation type="journal article" date="2019" name="Nat. Ecol. Evol.">
        <title>Megaphylogeny resolves global patterns of mushroom evolution.</title>
        <authorList>
            <person name="Varga T."/>
            <person name="Krizsan K."/>
            <person name="Foldi C."/>
            <person name="Dima B."/>
            <person name="Sanchez-Garcia M."/>
            <person name="Sanchez-Ramirez S."/>
            <person name="Szollosi G.J."/>
            <person name="Szarkandi J.G."/>
            <person name="Papp V."/>
            <person name="Albert L."/>
            <person name="Andreopoulos W."/>
            <person name="Angelini C."/>
            <person name="Antonin V."/>
            <person name="Barry K.W."/>
            <person name="Bougher N.L."/>
            <person name="Buchanan P."/>
            <person name="Buyck B."/>
            <person name="Bense V."/>
            <person name="Catcheside P."/>
            <person name="Chovatia M."/>
            <person name="Cooper J."/>
            <person name="Damon W."/>
            <person name="Desjardin D."/>
            <person name="Finy P."/>
            <person name="Geml J."/>
            <person name="Haridas S."/>
            <person name="Hughes K."/>
            <person name="Justo A."/>
            <person name="Karasinski D."/>
            <person name="Kautmanova I."/>
            <person name="Kiss B."/>
            <person name="Kocsube S."/>
            <person name="Kotiranta H."/>
            <person name="LaButti K.M."/>
            <person name="Lechner B.E."/>
            <person name="Liimatainen K."/>
            <person name="Lipzen A."/>
            <person name="Lukacs Z."/>
            <person name="Mihaltcheva S."/>
            <person name="Morgado L.N."/>
            <person name="Niskanen T."/>
            <person name="Noordeloos M.E."/>
            <person name="Ohm R.A."/>
            <person name="Ortiz-Santana B."/>
            <person name="Ovrebo C."/>
            <person name="Racz N."/>
            <person name="Riley R."/>
            <person name="Savchenko A."/>
            <person name="Shiryaev A."/>
            <person name="Soop K."/>
            <person name="Spirin V."/>
            <person name="Szebenyi C."/>
            <person name="Tomsovsky M."/>
            <person name="Tulloss R.E."/>
            <person name="Uehling J."/>
            <person name="Grigoriev I.V."/>
            <person name="Vagvolgyi C."/>
            <person name="Papp T."/>
            <person name="Martin F.M."/>
            <person name="Miettinen O."/>
            <person name="Hibbett D.S."/>
            <person name="Nagy L.G."/>
        </authorList>
    </citation>
    <scope>NUCLEOTIDE SEQUENCE [LARGE SCALE GENOMIC DNA]</scope>
    <source>
        <strain evidence="1 2">NL-1719</strain>
    </source>
</reference>
<evidence type="ECO:0000313" key="2">
    <source>
        <dbReference type="Proteomes" id="UP000308600"/>
    </source>
</evidence>
<protein>
    <submittedName>
        <fullName evidence="1">Uncharacterized protein</fullName>
    </submittedName>
</protein>
<gene>
    <name evidence="1" type="ORF">BDN72DRAFT_655848</name>
</gene>
<evidence type="ECO:0000313" key="1">
    <source>
        <dbReference type="EMBL" id="TFK68668.1"/>
    </source>
</evidence>
<accession>A0ACD3ASI2</accession>
<dbReference type="EMBL" id="ML208346">
    <property type="protein sequence ID" value="TFK68668.1"/>
    <property type="molecule type" value="Genomic_DNA"/>
</dbReference>
<sequence length="519" mass="58217">MDREHARTVVLRRVFPVCSPMVTACFPPDPCRPAPPADHKDAMNATFSATERELTIHQRGLVDASLEEGEILSAISLLDQMRSQHTLPPIIHLRLLIYICLVPPAEDFVDLLLEKQTGTEPLSPRKLAKKTANPITPAVVAAAHTLLFSYILTNSPAAIARALPSPPNRADPDIDIESTLVQDASCISKAQTCWDILQVGFTTIPRPDFSTPKLSRIKRRRPSPERLEPSDTHFQDDNGFVSEHAWKVLNWLLSVFERDEELRQKSSSSQTPLLVDQISFIHGQSSIRWILDPPLTVIFQALKQTEPDRKQMGARLLSLLVQLSFTAHLDQSAFVSAILRRLPSLSLPDLTEFLSLFGGSPQSLRIKIALCYQLITGTPRDDSVSNATSSRAQPRAVRKQRNQLDHATPTFQNAGFISTKDLPNPTEILTAVEVQTNNFVASPPEITLRKLQKDLIMAYGTFYAGPGNDGHQKQEWIVLLRSGEIRQRLVNWMSTIGDNDWDQRYMISVIQLWEQSLLR</sequence>